<comment type="catalytic activity">
    <reaction evidence="6">
        <text>2 R'C(R)SH + O2 = R'C(R)S-S(R)CR' + H2O2</text>
        <dbReference type="Rhea" id="RHEA:17357"/>
        <dbReference type="ChEBI" id="CHEBI:15379"/>
        <dbReference type="ChEBI" id="CHEBI:16240"/>
        <dbReference type="ChEBI" id="CHEBI:16520"/>
        <dbReference type="ChEBI" id="CHEBI:17412"/>
        <dbReference type="EC" id="1.8.3.2"/>
    </reaction>
</comment>
<evidence type="ECO:0000256" key="4">
    <source>
        <dbReference type="ARBA" id="ARBA00023002"/>
    </source>
</evidence>
<dbReference type="GO" id="GO:0016971">
    <property type="term" value="F:flavin-dependent sulfhydryl oxidase activity"/>
    <property type="evidence" value="ECO:0007669"/>
    <property type="project" value="InterPro"/>
</dbReference>
<comment type="caution">
    <text evidence="8">The sequence shown here is derived from an EMBL/GenBank/DDBJ whole genome shotgun (WGS) entry which is preliminary data.</text>
</comment>
<comment type="cofactor">
    <cofactor evidence="1 6">
        <name>FAD</name>
        <dbReference type="ChEBI" id="CHEBI:57692"/>
    </cofactor>
</comment>
<evidence type="ECO:0000256" key="6">
    <source>
        <dbReference type="RuleBase" id="RU371123"/>
    </source>
</evidence>
<dbReference type="EC" id="1.8.3.2" evidence="6"/>
<sequence>MLAFSPHHNFFTMPTATSGHAKDNTWRMENCPADSVTLGKAAWTLLHTTAAYYPDRPAPSQMDSMRAFMTSFIDNYPCFSREFKQYMIEEPIRVGSRKKLSEWLCRQHNKVNEKLGKPAFDCKVVFDRWLQGSCKECDQ</sequence>
<dbReference type="GeneID" id="89952959"/>
<name>A0AAN7DQG0_9FUNG</name>
<evidence type="ECO:0000256" key="1">
    <source>
        <dbReference type="ARBA" id="ARBA00001974"/>
    </source>
</evidence>
<dbReference type="EMBL" id="JASEJX010000012">
    <property type="protein sequence ID" value="KAK4519045.1"/>
    <property type="molecule type" value="Genomic_DNA"/>
</dbReference>
<dbReference type="InterPro" id="IPR017905">
    <property type="entry name" value="ERV/ALR_sulphydryl_oxidase"/>
</dbReference>
<proteinExistence type="predicted"/>
<keyword evidence="9" id="KW-1185">Reference proteome</keyword>
<keyword evidence="3 6" id="KW-0274">FAD</keyword>
<feature type="domain" description="ERV/ALR sulfhydryl oxidase" evidence="7">
    <location>
        <begin position="31"/>
        <end position="129"/>
    </location>
</feature>
<keyword evidence="5" id="KW-1015">Disulfide bond</keyword>
<organism evidence="8 9">
    <name type="scientific">Mucor velutinosus</name>
    <dbReference type="NCBI Taxonomy" id="708070"/>
    <lineage>
        <taxon>Eukaryota</taxon>
        <taxon>Fungi</taxon>
        <taxon>Fungi incertae sedis</taxon>
        <taxon>Mucoromycota</taxon>
        <taxon>Mucoromycotina</taxon>
        <taxon>Mucoromycetes</taxon>
        <taxon>Mucorales</taxon>
        <taxon>Mucorineae</taxon>
        <taxon>Mucoraceae</taxon>
        <taxon>Mucor</taxon>
    </lineage>
</organism>
<evidence type="ECO:0000259" key="7">
    <source>
        <dbReference type="PROSITE" id="PS51324"/>
    </source>
</evidence>
<keyword evidence="4 6" id="KW-0560">Oxidoreductase</keyword>
<evidence type="ECO:0000256" key="2">
    <source>
        <dbReference type="ARBA" id="ARBA00022630"/>
    </source>
</evidence>
<dbReference type="AlphaFoldDB" id="A0AAN7DQG0"/>
<dbReference type="RefSeq" id="XP_064685711.1">
    <property type="nucleotide sequence ID" value="XM_064828509.1"/>
</dbReference>
<dbReference type="GO" id="GO:0050660">
    <property type="term" value="F:flavin adenine dinucleotide binding"/>
    <property type="evidence" value="ECO:0007669"/>
    <property type="project" value="TreeGrafter"/>
</dbReference>
<dbReference type="InterPro" id="IPR036774">
    <property type="entry name" value="ERV/ALR_sulphydryl_oxid_sf"/>
</dbReference>
<dbReference type="Pfam" id="PF04777">
    <property type="entry name" value="Evr1_Alr"/>
    <property type="match status" value="1"/>
</dbReference>
<dbReference type="SUPFAM" id="SSF69000">
    <property type="entry name" value="FAD-dependent thiol oxidase"/>
    <property type="match status" value="1"/>
</dbReference>
<keyword evidence="2 6" id="KW-0285">Flavoprotein</keyword>
<reference evidence="8 9" key="1">
    <citation type="submission" date="2022-11" db="EMBL/GenBank/DDBJ databases">
        <title>Mucor velutinosus strain NIH1002 WGS.</title>
        <authorList>
            <person name="Subramanian P."/>
            <person name="Mullikin J.C."/>
            <person name="Segre J.A."/>
            <person name="Zelazny A.M."/>
        </authorList>
    </citation>
    <scope>NUCLEOTIDE SEQUENCE [LARGE SCALE GENOMIC DNA]</scope>
    <source>
        <strain evidence="8 9">NIH1002</strain>
    </source>
</reference>
<accession>A0AAN7DQG0</accession>
<dbReference type="GO" id="GO:0005739">
    <property type="term" value="C:mitochondrion"/>
    <property type="evidence" value="ECO:0007669"/>
    <property type="project" value="TreeGrafter"/>
</dbReference>
<dbReference type="Gene3D" id="1.20.120.310">
    <property type="entry name" value="ERV/ALR sulfhydryl oxidase domain"/>
    <property type="match status" value="1"/>
</dbReference>
<evidence type="ECO:0000313" key="9">
    <source>
        <dbReference type="Proteomes" id="UP001304243"/>
    </source>
</evidence>
<dbReference type="PANTHER" id="PTHR12645:SF0">
    <property type="entry name" value="FAD-LINKED SULFHYDRYL OXIDASE ALR"/>
    <property type="match status" value="1"/>
</dbReference>
<dbReference type="Proteomes" id="UP001304243">
    <property type="component" value="Unassembled WGS sequence"/>
</dbReference>
<evidence type="ECO:0000256" key="5">
    <source>
        <dbReference type="ARBA" id="ARBA00023157"/>
    </source>
</evidence>
<gene>
    <name evidence="8" type="ORF">ATC70_009273</name>
</gene>
<evidence type="ECO:0000313" key="8">
    <source>
        <dbReference type="EMBL" id="KAK4519045.1"/>
    </source>
</evidence>
<dbReference type="PANTHER" id="PTHR12645">
    <property type="entry name" value="ALR/ERV"/>
    <property type="match status" value="1"/>
</dbReference>
<protein>
    <recommendedName>
        <fullName evidence="6">Sulfhydryl oxidase</fullName>
        <ecNumber evidence="6">1.8.3.2</ecNumber>
    </recommendedName>
</protein>
<dbReference type="InterPro" id="IPR039799">
    <property type="entry name" value="ALR/ERV"/>
</dbReference>
<dbReference type="PROSITE" id="PS51324">
    <property type="entry name" value="ERV_ALR"/>
    <property type="match status" value="1"/>
</dbReference>
<evidence type="ECO:0000256" key="3">
    <source>
        <dbReference type="ARBA" id="ARBA00022827"/>
    </source>
</evidence>